<accession>A0A5C3MAV4</accession>
<dbReference type="EMBL" id="ML213592">
    <property type="protein sequence ID" value="TFK42539.1"/>
    <property type="molecule type" value="Genomic_DNA"/>
</dbReference>
<dbReference type="Proteomes" id="UP000308652">
    <property type="component" value="Unassembled WGS sequence"/>
</dbReference>
<evidence type="ECO:0000313" key="3">
    <source>
        <dbReference type="EMBL" id="TFK42539.1"/>
    </source>
</evidence>
<gene>
    <name evidence="3" type="ORF">BDQ12DRAFT_676385</name>
</gene>
<name>A0A5C3MAV4_9AGAR</name>
<proteinExistence type="predicted"/>
<dbReference type="SUPFAM" id="SSF68906">
    <property type="entry name" value="SAP domain"/>
    <property type="match status" value="1"/>
</dbReference>
<protein>
    <recommendedName>
        <fullName evidence="2">SAP domain-containing protein</fullName>
    </recommendedName>
</protein>
<dbReference type="STRING" id="68775.A0A5C3MAV4"/>
<dbReference type="InterPro" id="IPR036361">
    <property type="entry name" value="SAP_dom_sf"/>
</dbReference>
<organism evidence="3 4">
    <name type="scientific">Crucibulum laeve</name>
    <dbReference type="NCBI Taxonomy" id="68775"/>
    <lineage>
        <taxon>Eukaryota</taxon>
        <taxon>Fungi</taxon>
        <taxon>Dikarya</taxon>
        <taxon>Basidiomycota</taxon>
        <taxon>Agaricomycotina</taxon>
        <taxon>Agaricomycetes</taxon>
        <taxon>Agaricomycetidae</taxon>
        <taxon>Agaricales</taxon>
        <taxon>Agaricineae</taxon>
        <taxon>Nidulariaceae</taxon>
        <taxon>Crucibulum</taxon>
    </lineage>
</organism>
<feature type="compositionally biased region" description="Polar residues" evidence="1">
    <location>
        <begin position="84"/>
        <end position="95"/>
    </location>
</feature>
<evidence type="ECO:0000313" key="4">
    <source>
        <dbReference type="Proteomes" id="UP000308652"/>
    </source>
</evidence>
<feature type="domain" description="SAP" evidence="2">
    <location>
        <begin position="30"/>
        <end position="64"/>
    </location>
</feature>
<evidence type="ECO:0000256" key="1">
    <source>
        <dbReference type="SAM" id="MobiDB-lite"/>
    </source>
</evidence>
<sequence>MLSLARLSATVARPALRRNFVSSVLLTRTWENESVAELRKEAKGRGLPAKGNKATLILRIQEHDKSKTLDAIASHDPPVPSGVRNVSTISSSASKPSFPPDEETGVSPGIPAAAEPHVTPPPELVFQVNIPDLSQPIPETPIEIPYLPDFWDSSALKTPVPEVEEILPKMVVVGGAGTHHGGGPSHNLSSAEEYVTPAESRKTPGQGGIWDDITEDIGIPAPKEIKSAIWKLFS</sequence>
<keyword evidence="4" id="KW-1185">Reference proteome</keyword>
<dbReference type="AlphaFoldDB" id="A0A5C3MAV4"/>
<reference evidence="3 4" key="1">
    <citation type="journal article" date="2019" name="Nat. Ecol. Evol.">
        <title>Megaphylogeny resolves global patterns of mushroom evolution.</title>
        <authorList>
            <person name="Varga T."/>
            <person name="Krizsan K."/>
            <person name="Foldi C."/>
            <person name="Dima B."/>
            <person name="Sanchez-Garcia M."/>
            <person name="Sanchez-Ramirez S."/>
            <person name="Szollosi G.J."/>
            <person name="Szarkandi J.G."/>
            <person name="Papp V."/>
            <person name="Albert L."/>
            <person name="Andreopoulos W."/>
            <person name="Angelini C."/>
            <person name="Antonin V."/>
            <person name="Barry K.W."/>
            <person name="Bougher N.L."/>
            <person name="Buchanan P."/>
            <person name="Buyck B."/>
            <person name="Bense V."/>
            <person name="Catcheside P."/>
            <person name="Chovatia M."/>
            <person name="Cooper J."/>
            <person name="Damon W."/>
            <person name="Desjardin D."/>
            <person name="Finy P."/>
            <person name="Geml J."/>
            <person name="Haridas S."/>
            <person name="Hughes K."/>
            <person name="Justo A."/>
            <person name="Karasinski D."/>
            <person name="Kautmanova I."/>
            <person name="Kiss B."/>
            <person name="Kocsube S."/>
            <person name="Kotiranta H."/>
            <person name="LaButti K.M."/>
            <person name="Lechner B.E."/>
            <person name="Liimatainen K."/>
            <person name="Lipzen A."/>
            <person name="Lukacs Z."/>
            <person name="Mihaltcheva S."/>
            <person name="Morgado L.N."/>
            <person name="Niskanen T."/>
            <person name="Noordeloos M.E."/>
            <person name="Ohm R.A."/>
            <person name="Ortiz-Santana B."/>
            <person name="Ovrebo C."/>
            <person name="Racz N."/>
            <person name="Riley R."/>
            <person name="Savchenko A."/>
            <person name="Shiryaev A."/>
            <person name="Soop K."/>
            <person name="Spirin V."/>
            <person name="Szebenyi C."/>
            <person name="Tomsovsky M."/>
            <person name="Tulloss R.E."/>
            <person name="Uehling J."/>
            <person name="Grigoriev I.V."/>
            <person name="Vagvolgyi C."/>
            <person name="Papp T."/>
            <person name="Martin F.M."/>
            <person name="Miettinen O."/>
            <person name="Hibbett D.S."/>
            <person name="Nagy L.G."/>
        </authorList>
    </citation>
    <scope>NUCLEOTIDE SEQUENCE [LARGE SCALE GENOMIC DNA]</scope>
    <source>
        <strain evidence="3 4">CBS 166.37</strain>
    </source>
</reference>
<dbReference type="OrthoDB" id="445357at2759"/>
<dbReference type="PROSITE" id="PS50800">
    <property type="entry name" value="SAP"/>
    <property type="match status" value="1"/>
</dbReference>
<feature type="region of interest" description="Disordered" evidence="1">
    <location>
        <begin position="71"/>
        <end position="106"/>
    </location>
</feature>
<dbReference type="SMART" id="SM00513">
    <property type="entry name" value="SAP"/>
    <property type="match status" value="1"/>
</dbReference>
<dbReference type="InterPro" id="IPR003034">
    <property type="entry name" value="SAP_dom"/>
</dbReference>
<dbReference type="Gene3D" id="1.10.720.30">
    <property type="entry name" value="SAP domain"/>
    <property type="match status" value="1"/>
</dbReference>
<evidence type="ECO:0000259" key="2">
    <source>
        <dbReference type="PROSITE" id="PS50800"/>
    </source>
</evidence>
<dbReference type="Pfam" id="PF02037">
    <property type="entry name" value="SAP"/>
    <property type="match status" value="1"/>
</dbReference>